<comment type="caution">
    <text evidence="2">The sequence shown here is derived from an EMBL/GenBank/DDBJ whole genome shotgun (WGS) entry which is preliminary data.</text>
</comment>
<dbReference type="Pfam" id="PF15692">
    <property type="entry name" value="NKAP"/>
    <property type="match status" value="1"/>
</dbReference>
<feature type="compositionally biased region" description="Basic residues" evidence="1">
    <location>
        <begin position="216"/>
        <end position="234"/>
    </location>
</feature>
<reference evidence="2" key="1">
    <citation type="journal article" date="2023" name="Science">
        <title>Genome structures resolve the early diversification of teleost fishes.</title>
        <authorList>
            <person name="Parey E."/>
            <person name="Louis A."/>
            <person name="Montfort J."/>
            <person name="Bouchez O."/>
            <person name="Roques C."/>
            <person name="Iampietro C."/>
            <person name="Lluch J."/>
            <person name="Castinel A."/>
            <person name="Donnadieu C."/>
            <person name="Desvignes T."/>
            <person name="Floi Bucao C."/>
            <person name="Jouanno E."/>
            <person name="Wen M."/>
            <person name="Mejri S."/>
            <person name="Dirks R."/>
            <person name="Jansen H."/>
            <person name="Henkel C."/>
            <person name="Chen W.J."/>
            <person name="Zahm M."/>
            <person name="Cabau C."/>
            <person name="Klopp C."/>
            <person name="Thompson A.W."/>
            <person name="Robinson-Rechavi M."/>
            <person name="Braasch I."/>
            <person name="Lecointre G."/>
            <person name="Bobe J."/>
            <person name="Postlethwait J.H."/>
            <person name="Berthelot C."/>
            <person name="Roest Crollius H."/>
            <person name="Guiguen Y."/>
        </authorList>
    </citation>
    <scope>NUCLEOTIDE SEQUENCE</scope>
    <source>
        <strain evidence="2">NC1722</strain>
    </source>
</reference>
<feature type="compositionally biased region" description="Basic and acidic residues" evidence="1">
    <location>
        <begin position="266"/>
        <end position="275"/>
    </location>
</feature>
<feature type="region of interest" description="Disordered" evidence="1">
    <location>
        <begin position="81"/>
        <end position="100"/>
    </location>
</feature>
<name>A0AAD7RYD8_9TELE</name>
<sequence length="366" mass="41447">MVQSNKSSFNQDYCHENGDAMSRIPMGKVLLRNVIRHTDAHNKIQEESEMWKMRDMERQAPGDPVMLHRRTPAHMRRGHMHCDRFLDESSASTRDRSEEQETRYWTRKLYDFEASDPNRWGHSGFKELYPEEFEPGGGKERSDGEIQRLRRRRCEGGLTGERHKRSKKKSSRKKKKKKEKKRRKAEEGEEEEEREEEEGGGRGGRSSSAERSAGDRHRRRRKGGKSKHRRRKRKEREERGGRREESSSGDSDSEGEGGGGVGGAGRPEEAQETPRRRGGVGQRGPRPGRAAQEKEEGLEGHQGGELRGEHGGLSAAGDRHVCGLPTSSSSSPSHNTTPSTPAAAHKELQRPQTSLVLSVRRRDPPV</sequence>
<organism evidence="2 3">
    <name type="scientific">Aldrovandia affinis</name>
    <dbReference type="NCBI Taxonomy" id="143900"/>
    <lineage>
        <taxon>Eukaryota</taxon>
        <taxon>Metazoa</taxon>
        <taxon>Chordata</taxon>
        <taxon>Craniata</taxon>
        <taxon>Vertebrata</taxon>
        <taxon>Euteleostomi</taxon>
        <taxon>Actinopterygii</taxon>
        <taxon>Neopterygii</taxon>
        <taxon>Teleostei</taxon>
        <taxon>Notacanthiformes</taxon>
        <taxon>Halosauridae</taxon>
        <taxon>Aldrovandia</taxon>
    </lineage>
</organism>
<feature type="compositionally biased region" description="Gly residues" evidence="1">
    <location>
        <begin position="256"/>
        <end position="265"/>
    </location>
</feature>
<dbReference type="EMBL" id="JAINUG010000160">
    <property type="protein sequence ID" value="KAJ8391251.1"/>
    <property type="molecule type" value="Genomic_DNA"/>
</dbReference>
<keyword evidence="3" id="KW-1185">Reference proteome</keyword>
<feature type="compositionally biased region" description="Basic and acidic residues" evidence="1">
    <location>
        <begin position="137"/>
        <end position="148"/>
    </location>
</feature>
<gene>
    <name evidence="2" type="ORF">AAFF_G00095180</name>
</gene>
<dbReference type="PANTHER" id="PTHR46940">
    <property type="entry name" value="NKAP DOMAIN-CONTAINING 1"/>
    <property type="match status" value="1"/>
</dbReference>
<accession>A0AAD7RYD8</accession>
<proteinExistence type="predicted"/>
<feature type="compositionally biased region" description="Low complexity" evidence="1">
    <location>
        <begin position="325"/>
        <end position="341"/>
    </location>
</feature>
<dbReference type="PANTHER" id="PTHR46940:SF1">
    <property type="entry name" value="NKAP DOMAIN CONTAINING 1"/>
    <property type="match status" value="1"/>
</dbReference>
<dbReference type="Proteomes" id="UP001221898">
    <property type="component" value="Unassembled WGS sequence"/>
</dbReference>
<feature type="compositionally biased region" description="Acidic residues" evidence="1">
    <location>
        <begin position="187"/>
        <end position="198"/>
    </location>
</feature>
<evidence type="ECO:0000313" key="2">
    <source>
        <dbReference type="EMBL" id="KAJ8391251.1"/>
    </source>
</evidence>
<feature type="compositionally biased region" description="Basic and acidic residues" evidence="1">
    <location>
        <begin position="291"/>
        <end position="310"/>
    </location>
</feature>
<feature type="region of interest" description="Disordered" evidence="1">
    <location>
        <begin position="128"/>
        <end position="366"/>
    </location>
</feature>
<protein>
    <submittedName>
        <fullName evidence="2">Uncharacterized protein</fullName>
    </submittedName>
</protein>
<dbReference type="InterPro" id="IPR043407">
    <property type="entry name" value="Nkap_D1"/>
</dbReference>
<evidence type="ECO:0000256" key="1">
    <source>
        <dbReference type="SAM" id="MobiDB-lite"/>
    </source>
</evidence>
<feature type="compositionally biased region" description="Basic and acidic residues" evidence="1">
    <location>
        <begin position="235"/>
        <end position="246"/>
    </location>
</feature>
<evidence type="ECO:0000313" key="3">
    <source>
        <dbReference type="Proteomes" id="UP001221898"/>
    </source>
</evidence>
<dbReference type="AlphaFoldDB" id="A0AAD7RYD8"/>
<feature type="compositionally biased region" description="Basic residues" evidence="1">
    <location>
        <begin position="162"/>
        <end position="183"/>
    </location>
</feature>